<dbReference type="RefSeq" id="WP_027413792.1">
    <property type="nucleotide sequence ID" value="NZ_BMWS01000039.1"/>
</dbReference>
<dbReference type="PANTHER" id="PTHR11814">
    <property type="entry name" value="SULFATE TRANSPORTER"/>
    <property type="match status" value="1"/>
</dbReference>
<feature type="transmembrane region" description="Helical" evidence="5">
    <location>
        <begin position="195"/>
        <end position="217"/>
    </location>
</feature>
<keyword evidence="8" id="KW-1185">Reference proteome</keyword>
<accession>A0A918JZ82</accession>
<dbReference type="AlphaFoldDB" id="A0A918JZ82"/>
<feature type="transmembrane region" description="Helical" evidence="5">
    <location>
        <begin position="337"/>
        <end position="366"/>
    </location>
</feature>
<feature type="domain" description="SLC26A/SulP transporter" evidence="6">
    <location>
        <begin position="12"/>
        <end position="391"/>
    </location>
</feature>
<dbReference type="GO" id="GO:0055085">
    <property type="term" value="P:transmembrane transport"/>
    <property type="evidence" value="ECO:0007669"/>
    <property type="project" value="InterPro"/>
</dbReference>
<keyword evidence="2 5" id="KW-0812">Transmembrane</keyword>
<comment type="subcellular location">
    <subcellularLocation>
        <location evidence="1">Membrane</location>
        <topology evidence="1">Multi-pass membrane protein</topology>
    </subcellularLocation>
</comment>
<evidence type="ECO:0000256" key="4">
    <source>
        <dbReference type="ARBA" id="ARBA00023136"/>
    </source>
</evidence>
<feature type="transmembrane region" description="Helical" evidence="5">
    <location>
        <begin position="20"/>
        <end position="42"/>
    </location>
</feature>
<name>A0A918JZ82_9FLAO</name>
<feature type="transmembrane region" description="Helical" evidence="5">
    <location>
        <begin position="299"/>
        <end position="317"/>
    </location>
</feature>
<feature type="transmembrane region" description="Helical" evidence="5">
    <location>
        <begin position="256"/>
        <end position="278"/>
    </location>
</feature>
<dbReference type="InterPro" id="IPR001902">
    <property type="entry name" value="SLC26A/SulP_fam"/>
</dbReference>
<feature type="transmembrane region" description="Helical" evidence="5">
    <location>
        <begin position="387"/>
        <end position="418"/>
    </location>
</feature>
<feature type="transmembrane region" description="Helical" evidence="5">
    <location>
        <begin position="49"/>
        <end position="76"/>
    </location>
</feature>
<feature type="transmembrane region" description="Helical" evidence="5">
    <location>
        <begin position="113"/>
        <end position="133"/>
    </location>
</feature>
<reference evidence="7 8" key="1">
    <citation type="journal article" date="2014" name="Int. J. Syst. Evol. Microbiol.">
        <title>Complete genome sequence of Corynebacterium casei LMG S-19264T (=DSM 44701T), isolated from a smear-ripened cheese.</title>
        <authorList>
            <consortium name="US DOE Joint Genome Institute (JGI-PGF)"/>
            <person name="Walter F."/>
            <person name="Albersmeier A."/>
            <person name="Kalinowski J."/>
            <person name="Ruckert C."/>
        </authorList>
    </citation>
    <scope>NUCLEOTIDE SEQUENCE [LARGE SCALE GENOMIC DNA]</scope>
    <source>
        <strain evidence="7 8">KCTC 12285</strain>
    </source>
</reference>
<organism evidence="7 8">
    <name type="scientific">Aquimarina muelleri</name>
    <dbReference type="NCBI Taxonomy" id="279356"/>
    <lineage>
        <taxon>Bacteria</taxon>
        <taxon>Pseudomonadati</taxon>
        <taxon>Bacteroidota</taxon>
        <taxon>Flavobacteriia</taxon>
        <taxon>Flavobacteriales</taxon>
        <taxon>Flavobacteriaceae</taxon>
        <taxon>Aquimarina</taxon>
    </lineage>
</organism>
<feature type="transmembrane region" description="Helical" evidence="5">
    <location>
        <begin position="88"/>
        <end position="106"/>
    </location>
</feature>
<gene>
    <name evidence="7" type="ORF">GCM10007384_37430</name>
</gene>
<evidence type="ECO:0000313" key="8">
    <source>
        <dbReference type="Proteomes" id="UP000601108"/>
    </source>
</evidence>
<dbReference type="EMBL" id="BMWS01000039">
    <property type="protein sequence ID" value="GGX33245.1"/>
    <property type="molecule type" value="Genomic_DNA"/>
</dbReference>
<evidence type="ECO:0000256" key="1">
    <source>
        <dbReference type="ARBA" id="ARBA00004141"/>
    </source>
</evidence>
<proteinExistence type="predicted"/>
<sequence length="529" mass="56697">MNSNDLSFMKNLKYDIPSSIVVFLVAMPLCLGIALASGAPLFSGIIGGIVGGIVVGLLSGSPLGVSGPAAGLAVIVLNAIADLGGYEFFLVAVVLSGIIQVIMGYLKAGGIAYYFPSSVIHGMLSGIGLVIIMKQIPNVFGYVAPEGGFSFLESFSGALKVFSYISPGVLIVTILSLFILLLWQTKFIQKIKPIAIIPGPLVAVIVGIILNGVFAGIPALTIAGKHMVSLPIADSLDSFMNNFSLPNFSILTNPHVYTTAIIIAVVGSMETLLSVEAIDKLDKLKRITPTNRELKAQGIGNILSGLIGGLPVTQVIVRSSVNNQSGGKTKTAAVLHGILLLVSVVLIPKLLNLIPLATLAAILLTVGYKLAKPALFKKMFKQGPEQFIPFIVTIIGILITDLLMGIAMGMLVSIFTILRNNYKVPFRQKTNDIIKESNIKIELSEDVTFLNKASIQKSLMEIPENTDVEICAMNSCFVHPDIVEMIQDFEVNAKEKNIKVSLIDLHLHCPLEKDKQKKKKNKKEELVAV</sequence>
<dbReference type="Pfam" id="PF00916">
    <property type="entry name" value="Sulfate_transp"/>
    <property type="match status" value="1"/>
</dbReference>
<dbReference type="InterPro" id="IPR011547">
    <property type="entry name" value="SLC26A/SulP_dom"/>
</dbReference>
<evidence type="ECO:0000256" key="5">
    <source>
        <dbReference type="SAM" id="Phobius"/>
    </source>
</evidence>
<keyword evidence="3 5" id="KW-1133">Transmembrane helix</keyword>
<keyword evidence="4 5" id="KW-0472">Membrane</keyword>
<evidence type="ECO:0000256" key="2">
    <source>
        <dbReference type="ARBA" id="ARBA00022692"/>
    </source>
</evidence>
<evidence type="ECO:0000259" key="6">
    <source>
        <dbReference type="Pfam" id="PF00916"/>
    </source>
</evidence>
<evidence type="ECO:0000256" key="3">
    <source>
        <dbReference type="ARBA" id="ARBA00022989"/>
    </source>
</evidence>
<dbReference type="GO" id="GO:0016020">
    <property type="term" value="C:membrane"/>
    <property type="evidence" value="ECO:0007669"/>
    <property type="project" value="UniProtKB-SubCell"/>
</dbReference>
<feature type="transmembrane region" description="Helical" evidence="5">
    <location>
        <begin position="161"/>
        <end position="183"/>
    </location>
</feature>
<evidence type="ECO:0000313" key="7">
    <source>
        <dbReference type="EMBL" id="GGX33245.1"/>
    </source>
</evidence>
<dbReference type="Proteomes" id="UP000601108">
    <property type="component" value="Unassembled WGS sequence"/>
</dbReference>
<comment type="caution">
    <text evidence="7">The sequence shown here is derived from an EMBL/GenBank/DDBJ whole genome shotgun (WGS) entry which is preliminary data.</text>
</comment>
<protein>
    <submittedName>
        <fullName evidence="7">Membrane protein</fullName>
    </submittedName>
</protein>